<comment type="caution">
    <text evidence="1">The sequence shown here is derived from an EMBL/GenBank/DDBJ whole genome shotgun (WGS) entry which is preliminary data.</text>
</comment>
<reference evidence="1" key="1">
    <citation type="submission" date="2022-07" db="EMBL/GenBank/DDBJ databases">
        <authorList>
            <person name="Macas J."/>
            <person name="Novak P."/>
            <person name="Neumann P."/>
        </authorList>
    </citation>
    <scope>NUCLEOTIDE SEQUENCE</scope>
</reference>
<accession>A0AAV0D7H2</accession>
<proteinExistence type="predicted"/>
<dbReference type="PANTHER" id="PTHR37758:SF1">
    <property type="entry name" value="OS03G0334300 PROTEIN"/>
    <property type="match status" value="1"/>
</dbReference>
<dbReference type="EMBL" id="CAMAPF010000065">
    <property type="protein sequence ID" value="CAH9090606.1"/>
    <property type="molecule type" value="Genomic_DNA"/>
</dbReference>
<evidence type="ECO:0000313" key="1">
    <source>
        <dbReference type="EMBL" id="CAH9090606.1"/>
    </source>
</evidence>
<protein>
    <submittedName>
        <fullName evidence="1">Uncharacterized protein</fullName>
    </submittedName>
</protein>
<organism evidence="1 2">
    <name type="scientific">Cuscuta epithymum</name>
    <dbReference type="NCBI Taxonomy" id="186058"/>
    <lineage>
        <taxon>Eukaryota</taxon>
        <taxon>Viridiplantae</taxon>
        <taxon>Streptophyta</taxon>
        <taxon>Embryophyta</taxon>
        <taxon>Tracheophyta</taxon>
        <taxon>Spermatophyta</taxon>
        <taxon>Magnoliopsida</taxon>
        <taxon>eudicotyledons</taxon>
        <taxon>Gunneridae</taxon>
        <taxon>Pentapetalae</taxon>
        <taxon>asterids</taxon>
        <taxon>lamiids</taxon>
        <taxon>Solanales</taxon>
        <taxon>Convolvulaceae</taxon>
        <taxon>Cuscuteae</taxon>
        <taxon>Cuscuta</taxon>
        <taxon>Cuscuta subgen. Cuscuta</taxon>
    </lineage>
</organism>
<keyword evidence="2" id="KW-1185">Reference proteome</keyword>
<evidence type="ECO:0000313" key="2">
    <source>
        <dbReference type="Proteomes" id="UP001152523"/>
    </source>
</evidence>
<gene>
    <name evidence="1" type="ORF">CEPIT_LOCUS11362</name>
</gene>
<dbReference type="AlphaFoldDB" id="A0AAV0D7H2"/>
<dbReference type="Proteomes" id="UP001152523">
    <property type="component" value="Unassembled WGS sequence"/>
</dbReference>
<name>A0AAV0D7H2_9ASTE</name>
<sequence>MSFGLSMESVCPPRAFPSRASAHRTKIPPFPALRFGGRRIPKSVKCGGRGAPAPEWERKLAEEVVGMGIVREKCKEVKGGVAELLECLEREAIMGDDEGREPSDYNRRAQIFDKSSVIFQALKNGTILDEDEDSCIPSRTE</sequence>
<dbReference type="PANTHER" id="PTHR37758">
    <property type="entry name" value="OS03G0334300 PROTEIN"/>
    <property type="match status" value="1"/>
</dbReference>
<dbReference type="GO" id="GO:0009507">
    <property type="term" value="C:chloroplast"/>
    <property type="evidence" value="ECO:0007669"/>
    <property type="project" value="TreeGrafter"/>
</dbReference>